<keyword evidence="4" id="KW-0547">Nucleotide-binding</keyword>
<evidence type="ECO:0000256" key="2">
    <source>
        <dbReference type="ARBA" id="ARBA00004665"/>
    </source>
</evidence>
<dbReference type="Pfam" id="PF00990">
    <property type="entry name" value="GGDEF"/>
    <property type="match status" value="1"/>
</dbReference>
<dbReference type="RefSeq" id="WP_216375368.1">
    <property type="nucleotide sequence ID" value="NZ_JAGRYT010000042.1"/>
</dbReference>
<evidence type="ECO:0000313" key="8">
    <source>
        <dbReference type="Proteomes" id="UP000686327"/>
    </source>
</evidence>
<evidence type="ECO:0000256" key="3">
    <source>
        <dbReference type="ARBA" id="ARBA00012528"/>
    </source>
</evidence>
<organism evidence="7 8">
    <name type="scientific">Cedecea davisae</name>
    <dbReference type="NCBI Taxonomy" id="158484"/>
    <lineage>
        <taxon>Bacteria</taxon>
        <taxon>Pseudomonadati</taxon>
        <taxon>Pseudomonadota</taxon>
        <taxon>Gammaproteobacteria</taxon>
        <taxon>Enterobacterales</taxon>
        <taxon>Enterobacteriaceae</taxon>
        <taxon>Cedecea</taxon>
    </lineage>
</organism>
<dbReference type="SMART" id="SM00267">
    <property type="entry name" value="GGDEF"/>
    <property type="match status" value="1"/>
</dbReference>
<dbReference type="Proteomes" id="UP000686327">
    <property type="component" value="Unassembled WGS sequence"/>
</dbReference>
<evidence type="ECO:0000259" key="6">
    <source>
        <dbReference type="PROSITE" id="PS50887"/>
    </source>
</evidence>
<dbReference type="EC" id="2.7.7.65" evidence="3"/>
<sequence length="299" mass="34640">MPINVKDIDYSLSELNLAIRYHYEWANRLMTLSILGGEPDREIHDLDSHHHCRFSSWIRQHMSDCSLNHEQIKRLDKQHHEMHDIARELMLSIIDKTVTGTLLDRYHESQQTLITSLDKYKEYLFSYRNLHDTLTGLPLRHLLYQEFPLIRSRCERAEREFYLLIMDIDRFKTINDTWGHNAGDDVLRTVAATLKAATRNEERIYRFGGEEFIMLLEASNRRQAELAGVRICQYLAQHPISIGGESINVTVTGGLTQVIAEDSLHVAIGRADKAMYYGKNTGRNRCILALPDEEMVTLG</sequence>
<dbReference type="NCBIfam" id="TIGR00254">
    <property type="entry name" value="GGDEF"/>
    <property type="match status" value="1"/>
</dbReference>
<keyword evidence="4" id="KW-0342">GTP-binding</keyword>
<name>A0ABS6DG65_9ENTR</name>
<dbReference type="NCBIfam" id="NF007380">
    <property type="entry name" value="PRK09894.1"/>
    <property type="match status" value="1"/>
</dbReference>
<evidence type="ECO:0000256" key="1">
    <source>
        <dbReference type="ARBA" id="ARBA00001946"/>
    </source>
</evidence>
<dbReference type="InterPro" id="IPR000160">
    <property type="entry name" value="GGDEF_dom"/>
</dbReference>
<evidence type="ECO:0000313" key="7">
    <source>
        <dbReference type="EMBL" id="MBU4682075.1"/>
    </source>
</evidence>
<dbReference type="EMBL" id="JAGRYU010000011">
    <property type="protein sequence ID" value="MBU4682075.1"/>
    <property type="molecule type" value="Genomic_DNA"/>
</dbReference>
<comment type="pathway">
    <text evidence="2">Purine metabolism; 3',5'-cyclic di-GMP biosynthesis.</text>
</comment>
<feature type="domain" description="GGDEF" evidence="6">
    <location>
        <begin position="159"/>
        <end position="291"/>
    </location>
</feature>
<protein>
    <recommendedName>
        <fullName evidence="3">diguanylate cyclase</fullName>
        <ecNumber evidence="3">2.7.7.65</ecNumber>
    </recommendedName>
</protein>
<dbReference type="PANTHER" id="PTHR45138">
    <property type="entry name" value="REGULATORY COMPONENTS OF SENSORY TRANSDUCTION SYSTEM"/>
    <property type="match status" value="1"/>
</dbReference>
<evidence type="ECO:0000256" key="5">
    <source>
        <dbReference type="ARBA" id="ARBA00034247"/>
    </source>
</evidence>
<comment type="caution">
    <text evidence="7">The sequence shown here is derived from an EMBL/GenBank/DDBJ whole genome shotgun (WGS) entry which is preliminary data.</text>
</comment>
<reference evidence="8" key="1">
    <citation type="submission" date="2023-07" db="EMBL/GenBank/DDBJ databases">
        <title>Cedecea davisae an AmpC producer and its therapeutic implications.</title>
        <authorList>
            <person name="Notter J."/>
        </authorList>
    </citation>
    <scope>NUCLEOTIDE SEQUENCE [LARGE SCALE GENOMIC DNA]</scope>
    <source>
        <strain evidence="8">1</strain>
    </source>
</reference>
<gene>
    <name evidence="7" type="ORF">KC222_08625</name>
</gene>
<dbReference type="InterPro" id="IPR025991">
    <property type="entry name" value="Chemoreceptor_zinc-bind_dom"/>
</dbReference>
<proteinExistence type="predicted"/>
<accession>A0ABS6DG65</accession>
<dbReference type="InterPro" id="IPR050469">
    <property type="entry name" value="Diguanylate_Cyclase"/>
</dbReference>
<comment type="cofactor">
    <cofactor evidence="1">
        <name>Mg(2+)</name>
        <dbReference type="ChEBI" id="CHEBI:18420"/>
    </cofactor>
</comment>
<keyword evidence="8" id="KW-1185">Reference proteome</keyword>
<keyword evidence="7" id="KW-0808">Transferase</keyword>
<comment type="catalytic activity">
    <reaction evidence="5">
        <text>2 GTP = 3',3'-c-di-GMP + 2 diphosphate</text>
        <dbReference type="Rhea" id="RHEA:24898"/>
        <dbReference type="ChEBI" id="CHEBI:33019"/>
        <dbReference type="ChEBI" id="CHEBI:37565"/>
        <dbReference type="ChEBI" id="CHEBI:58805"/>
        <dbReference type="EC" id="2.7.7.65"/>
    </reaction>
</comment>
<dbReference type="PANTHER" id="PTHR45138:SF9">
    <property type="entry name" value="DIGUANYLATE CYCLASE DGCM-RELATED"/>
    <property type="match status" value="1"/>
</dbReference>
<dbReference type="GO" id="GO:0052621">
    <property type="term" value="F:diguanylate cyclase activity"/>
    <property type="evidence" value="ECO:0007669"/>
    <property type="project" value="UniProtKB-EC"/>
</dbReference>
<evidence type="ECO:0000256" key="4">
    <source>
        <dbReference type="ARBA" id="ARBA00023134"/>
    </source>
</evidence>
<dbReference type="PROSITE" id="PS50887">
    <property type="entry name" value="GGDEF"/>
    <property type="match status" value="1"/>
</dbReference>
<dbReference type="CDD" id="cd01949">
    <property type="entry name" value="GGDEF"/>
    <property type="match status" value="1"/>
</dbReference>
<dbReference type="Pfam" id="PF13682">
    <property type="entry name" value="CZB"/>
    <property type="match status" value="1"/>
</dbReference>
<keyword evidence="7" id="KW-0548">Nucleotidyltransferase</keyword>